<dbReference type="Pfam" id="PF21131">
    <property type="entry name" value="eEFSec_4th"/>
    <property type="match status" value="1"/>
</dbReference>
<evidence type="ECO:0000313" key="2">
    <source>
        <dbReference type="EMBL" id="CAE2302100.1"/>
    </source>
</evidence>
<dbReference type="Gene3D" id="3.40.50.300">
    <property type="entry name" value="P-loop containing nucleotide triphosphate hydrolases"/>
    <property type="match status" value="1"/>
</dbReference>
<dbReference type="EMBL" id="HBKR01014745">
    <property type="protein sequence ID" value="CAE2302100.1"/>
    <property type="molecule type" value="Transcribed_RNA"/>
</dbReference>
<dbReference type="InterPro" id="IPR050055">
    <property type="entry name" value="EF-Tu_GTPase"/>
</dbReference>
<sequence>MNCTFNVNVGLFGHIDAGKTAIAKSLSETLSTACFDKHPESRERGITIDLGFSAFKTESPGFLRRTGYNSVQYTIVDCPGHADFIRTIIGGAEIIDVMLIVIDINKGIQTQTSECIIIGEILNKPMIILLNKVDLIRCERDRLDDATRKISHRLKSTRLKNPKMILLSTKRESPFFTDGFATLHATLQDMTADIVQSRAQSELKHLGESPILVYTDHCFPIKGKGSIVTGTVLQGSLHVDQLVEMPSLKIRRNIKSMQSFHAEIRKASIGDRVGICFKDIPAERIERTYITSVNSRTICFSKRIIMRVQRVRYYSKSISFGNQFHISLGHSSSVARVKFIISSSECFDKNAHYTFLHTLPEDDNVMIQDACNLTEGGIKKHEIFLAIVDFPRPLLLPKRATALATKLDSSLSLNSCRIAFFGTVCFCFEAFDVNQTVKISAVKRKELFVDRWIDATKCICKGLANNHTKDASHFVGESVQCFYGDSEGVRSTAGKINDTFGQSGKVKVVFENPIRIQNSPDLKIFMTITKTKRI</sequence>
<protein>
    <recommendedName>
        <fullName evidence="1">Tr-type G domain-containing protein</fullName>
    </recommendedName>
</protein>
<dbReference type="PANTHER" id="PTHR43721:SF11">
    <property type="entry name" value="SELENOCYSTEINE-SPECIFIC ELONGATION FACTOR"/>
    <property type="match status" value="1"/>
</dbReference>
<dbReference type="AlphaFoldDB" id="A0A7S4KQ77"/>
<dbReference type="Gene3D" id="2.40.30.10">
    <property type="entry name" value="Translation factors"/>
    <property type="match status" value="1"/>
</dbReference>
<organism evidence="2">
    <name type="scientific">Paramoeba aestuarina</name>
    <dbReference type="NCBI Taxonomy" id="180227"/>
    <lineage>
        <taxon>Eukaryota</taxon>
        <taxon>Amoebozoa</taxon>
        <taxon>Discosea</taxon>
        <taxon>Flabellinia</taxon>
        <taxon>Dactylopodida</taxon>
        <taxon>Paramoebidae</taxon>
        <taxon>Paramoeba</taxon>
    </lineage>
</organism>
<dbReference type="GO" id="GO:0003746">
    <property type="term" value="F:translation elongation factor activity"/>
    <property type="evidence" value="ECO:0007669"/>
    <property type="project" value="TreeGrafter"/>
</dbReference>
<dbReference type="InterPro" id="IPR000795">
    <property type="entry name" value="T_Tr_GTP-bd_dom"/>
</dbReference>
<dbReference type="Pfam" id="PF00009">
    <property type="entry name" value="GTP_EFTU"/>
    <property type="match status" value="1"/>
</dbReference>
<dbReference type="Pfam" id="PF21208">
    <property type="entry name" value="euk_SelB_III"/>
    <property type="match status" value="1"/>
</dbReference>
<dbReference type="PROSITE" id="PS51722">
    <property type="entry name" value="G_TR_2"/>
    <property type="match status" value="1"/>
</dbReference>
<dbReference type="GO" id="GO:0003924">
    <property type="term" value="F:GTPase activity"/>
    <property type="evidence" value="ECO:0007669"/>
    <property type="project" value="InterPro"/>
</dbReference>
<gene>
    <name evidence="2" type="ORF">NAES01612_LOCUS9758</name>
</gene>
<proteinExistence type="predicted"/>
<dbReference type="GO" id="GO:0001514">
    <property type="term" value="P:selenocysteine incorporation"/>
    <property type="evidence" value="ECO:0007669"/>
    <property type="project" value="TreeGrafter"/>
</dbReference>
<dbReference type="InterPro" id="IPR049394">
    <property type="entry name" value="eEFSec_C"/>
</dbReference>
<name>A0A7S4KQ77_9EUKA</name>
<dbReference type="NCBIfam" id="TIGR00231">
    <property type="entry name" value="small_GTP"/>
    <property type="match status" value="1"/>
</dbReference>
<evidence type="ECO:0000259" key="1">
    <source>
        <dbReference type="PROSITE" id="PS51722"/>
    </source>
</evidence>
<dbReference type="InterPro" id="IPR009000">
    <property type="entry name" value="Transl_B-barrel_sf"/>
</dbReference>
<dbReference type="InterPro" id="IPR027417">
    <property type="entry name" value="P-loop_NTPase"/>
</dbReference>
<feature type="domain" description="Tr-type G" evidence="1">
    <location>
        <begin position="4"/>
        <end position="254"/>
    </location>
</feature>
<dbReference type="InterPro" id="IPR049393">
    <property type="entry name" value="eEFSec_III"/>
</dbReference>
<dbReference type="PRINTS" id="PR00315">
    <property type="entry name" value="ELONGATNFCT"/>
</dbReference>
<dbReference type="PANTHER" id="PTHR43721">
    <property type="entry name" value="ELONGATION FACTOR TU-RELATED"/>
    <property type="match status" value="1"/>
</dbReference>
<dbReference type="FunFam" id="2.40.30.10:FF:000052">
    <property type="entry name" value="Selenocysteine-specific elongation factor EF-Sec"/>
    <property type="match status" value="1"/>
</dbReference>
<reference evidence="2" key="1">
    <citation type="submission" date="2021-01" db="EMBL/GenBank/DDBJ databases">
        <authorList>
            <person name="Corre E."/>
            <person name="Pelletier E."/>
            <person name="Niang G."/>
            <person name="Scheremetjew M."/>
            <person name="Finn R."/>
            <person name="Kale V."/>
            <person name="Holt S."/>
            <person name="Cochrane G."/>
            <person name="Meng A."/>
            <person name="Brown T."/>
            <person name="Cohen L."/>
        </authorList>
    </citation>
    <scope>NUCLEOTIDE SEQUENCE</scope>
    <source>
        <strain evidence="2">SoJaBio B1-5/56/2</strain>
    </source>
</reference>
<dbReference type="SUPFAM" id="SSF52540">
    <property type="entry name" value="P-loop containing nucleoside triphosphate hydrolases"/>
    <property type="match status" value="1"/>
</dbReference>
<dbReference type="GO" id="GO:0005525">
    <property type="term" value="F:GTP binding"/>
    <property type="evidence" value="ECO:0007669"/>
    <property type="project" value="InterPro"/>
</dbReference>
<dbReference type="InterPro" id="IPR005225">
    <property type="entry name" value="Small_GTP-bd"/>
</dbReference>
<accession>A0A7S4KQ77</accession>
<dbReference type="SUPFAM" id="SSF50447">
    <property type="entry name" value="Translation proteins"/>
    <property type="match status" value="1"/>
</dbReference>